<dbReference type="InterPro" id="IPR002048">
    <property type="entry name" value="EF_hand_dom"/>
</dbReference>
<evidence type="ECO:0000256" key="13">
    <source>
        <dbReference type="SAM" id="MobiDB-lite"/>
    </source>
</evidence>
<dbReference type="AlphaFoldDB" id="A0A5N5QSP7"/>
<keyword evidence="9" id="KW-1133">Transmembrane helix</keyword>
<keyword evidence="4 12" id="KW-0812">Transmembrane</keyword>
<dbReference type="Gene3D" id="1.10.238.10">
    <property type="entry name" value="EF-hand"/>
    <property type="match status" value="1"/>
</dbReference>
<keyword evidence="6" id="KW-0677">Repeat</keyword>
<dbReference type="EMBL" id="SSOP01000018">
    <property type="protein sequence ID" value="KAB5594591.1"/>
    <property type="molecule type" value="Genomic_DNA"/>
</dbReference>
<evidence type="ECO:0000259" key="14">
    <source>
        <dbReference type="PROSITE" id="PS50222"/>
    </source>
</evidence>
<comment type="subcellular location">
    <subcellularLocation>
        <location evidence="1">Mitochondrion inner membrane</location>
        <topology evidence="1">Multi-pass membrane protein</topology>
    </subcellularLocation>
</comment>
<evidence type="ECO:0000256" key="8">
    <source>
        <dbReference type="ARBA" id="ARBA00022837"/>
    </source>
</evidence>
<dbReference type="Pfam" id="PF00153">
    <property type="entry name" value="Mito_carr"/>
    <property type="match status" value="3"/>
</dbReference>
<name>A0A5N5QSP7_9AGAM</name>
<evidence type="ECO:0000313" key="15">
    <source>
        <dbReference type="EMBL" id="KAB5594591.1"/>
    </source>
</evidence>
<dbReference type="GO" id="GO:0055085">
    <property type="term" value="P:transmembrane transport"/>
    <property type="evidence" value="ECO:0007669"/>
    <property type="project" value="InterPro"/>
</dbReference>
<dbReference type="InterPro" id="IPR002067">
    <property type="entry name" value="MCP"/>
</dbReference>
<feature type="repeat" description="Solcar" evidence="12">
    <location>
        <begin position="518"/>
        <end position="607"/>
    </location>
</feature>
<gene>
    <name evidence="15" type="ORF">CTheo_1913</name>
</gene>
<keyword evidence="3" id="KW-0813">Transport</keyword>
<evidence type="ECO:0000256" key="11">
    <source>
        <dbReference type="ARBA" id="ARBA00023136"/>
    </source>
</evidence>
<dbReference type="PROSITE" id="PS50222">
    <property type="entry name" value="EF_HAND_2"/>
    <property type="match status" value="1"/>
</dbReference>
<dbReference type="PANTHER" id="PTHR24089">
    <property type="entry name" value="SOLUTE CARRIER FAMILY 25"/>
    <property type="match status" value="1"/>
</dbReference>
<feature type="compositionally biased region" description="Polar residues" evidence="13">
    <location>
        <begin position="1"/>
        <end position="11"/>
    </location>
</feature>
<evidence type="ECO:0000256" key="9">
    <source>
        <dbReference type="ARBA" id="ARBA00022989"/>
    </source>
</evidence>
<comment type="similarity">
    <text evidence="2">Belongs to the mitochondrial carrier (TC 2.A.29) family.</text>
</comment>
<evidence type="ECO:0000256" key="2">
    <source>
        <dbReference type="ARBA" id="ARBA00006375"/>
    </source>
</evidence>
<comment type="caution">
    <text evidence="15">The sequence shown here is derived from an EMBL/GenBank/DDBJ whole genome shotgun (WGS) entry which is preliminary data.</text>
</comment>
<feature type="domain" description="EF-hand" evidence="14">
    <location>
        <begin position="136"/>
        <end position="172"/>
    </location>
</feature>
<sequence length="630" mass="68737">MSKNSRPSSGSALFEATLNGSSDRPFIPPLRHDPSPYDVPPRLEDYRSAEGKNREQRLRKLWEQLPSTSQAQNDTTRIVVPLAFTHVDELTPEHAAQLKKVYHAELLGRCRDPSSVREGSQALEVDWKGFRAYANAKEAELWSIFHDELDLDGNGHLDAKELNAALTKAGLELDQATLADFMAALADSPHSRRISFPEFRDFLLLLPRKASTKEIYQFYKVKKFLGDDGHGLARVNMEGDVSLSAEDRPPPAKPPALPNTPALVLSEPPPPERVDFPPPDVSQETAPADRGTVVYQEKTEEHRESWLGGEQAVKFLLAGGIAGAVSRTATAPFDRLKVFLITRQPDIVNTQTASSSGSTGGITTGTARGLGRAVAHLYAEGGLAAFWVGNGEATKESAIKFLSYESSKRFFARYVDEVEDSRNISGTSRFISGGIGGITSQLAIYPIETLKTQMMSTTGRREPILPAVKRLLALGGPRAFYRGLAIGLVGVFPYSAIDMSTFEALKLAYVRSTGTPEPGVLALLAFGSISGSVGATSVYPLNLVRTRLQASGSSGHPQVYDGIFDVARKTMEKEGWKGFYKGLLPTLAKVVPAVSISYVVYEHSKRRYAPLAIPFCSKFGNQAFHRRLGV</sequence>
<keyword evidence="10" id="KW-0496">Mitochondrion</keyword>
<feature type="compositionally biased region" description="Basic and acidic residues" evidence="13">
    <location>
        <begin position="30"/>
        <end position="52"/>
    </location>
</feature>
<keyword evidence="8" id="KW-0106">Calcium</keyword>
<keyword evidence="5" id="KW-0479">Metal-binding</keyword>
<dbReference type="GO" id="GO:0005743">
    <property type="term" value="C:mitochondrial inner membrane"/>
    <property type="evidence" value="ECO:0007669"/>
    <property type="project" value="UniProtKB-SubCell"/>
</dbReference>
<dbReference type="SUPFAM" id="SSF47473">
    <property type="entry name" value="EF-hand"/>
    <property type="match status" value="1"/>
</dbReference>
<dbReference type="PRINTS" id="PR00926">
    <property type="entry name" value="MITOCARRIER"/>
</dbReference>
<protein>
    <submittedName>
        <fullName evidence="15">Calcium-dependent carrier protein</fullName>
    </submittedName>
</protein>
<keyword evidence="11 12" id="KW-0472">Membrane</keyword>
<evidence type="ECO:0000256" key="5">
    <source>
        <dbReference type="ARBA" id="ARBA00022723"/>
    </source>
</evidence>
<organism evidence="15 16">
    <name type="scientific">Ceratobasidium theobromae</name>
    <dbReference type="NCBI Taxonomy" id="1582974"/>
    <lineage>
        <taxon>Eukaryota</taxon>
        <taxon>Fungi</taxon>
        <taxon>Dikarya</taxon>
        <taxon>Basidiomycota</taxon>
        <taxon>Agaricomycotina</taxon>
        <taxon>Agaricomycetes</taxon>
        <taxon>Cantharellales</taxon>
        <taxon>Ceratobasidiaceae</taxon>
        <taxon>Ceratobasidium</taxon>
    </lineage>
</organism>
<evidence type="ECO:0000256" key="4">
    <source>
        <dbReference type="ARBA" id="ARBA00022692"/>
    </source>
</evidence>
<keyword evidence="7" id="KW-0999">Mitochondrion inner membrane</keyword>
<dbReference type="InterPro" id="IPR011992">
    <property type="entry name" value="EF-hand-dom_pair"/>
</dbReference>
<evidence type="ECO:0000256" key="6">
    <source>
        <dbReference type="ARBA" id="ARBA00022737"/>
    </source>
</evidence>
<accession>A0A5N5QSP7</accession>
<evidence type="ECO:0000256" key="10">
    <source>
        <dbReference type="ARBA" id="ARBA00023128"/>
    </source>
</evidence>
<feature type="repeat" description="Solcar" evidence="12">
    <location>
        <begin position="424"/>
        <end position="508"/>
    </location>
</feature>
<proteinExistence type="inferred from homology"/>
<evidence type="ECO:0000256" key="7">
    <source>
        <dbReference type="ARBA" id="ARBA00022792"/>
    </source>
</evidence>
<reference evidence="15 16" key="1">
    <citation type="journal article" date="2019" name="Fungal Biol. Biotechnol.">
        <title>Draft genome sequence of fastidious pathogen Ceratobasidium theobromae, which causes vascular-streak dieback in Theobroma cacao.</title>
        <authorList>
            <person name="Ali S.S."/>
            <person name="Asman A."/>
            <person name="Shao J."/>
            <person name="Firmansyah A.P."/>
            <person name="Susilo A.W."/>
            <person name="Rosmana A."/>
            <person name="McMahon P."/>
            <person name="Junaid M."/>
            <person name="Guest D."/>
            <person name="Kheng T.Y."/>
            <person name="Meinhardt L.W."/>
            <person name="Bailey B.A."/>
        </authorList>
    </citation>
    <scope>NUCLEOTIDE SEQUENCE [LARGE SCALE GENOMIC DNA]</scope>
    <source>
        <strain evidence="15 16">CT2</strain>
    </source>
</reference>
<dbReference type="PROSITE" id="PS50920">
    <property type="entry name" value="SOLCAR"/>
    <property type="match status" value="2"/>
</dbReference>
<evidence type="ECO:0000256" key="1">
    <source>
        <dbReference type="ARBA" id="ARBA00004448"/>
    </source>
</evidence>
<dbReference type="FunFam" id="1.50.40.10:FF:000016">
    <property type="entry name" value="Solute carrier family 25 member 23"/>
    <property type="match status" value="1"/>
</dbReference>
<dbReference type="Gene3D" id="1.50.40.10">
    <property type="entry name" value="Mitochondrial carrier domain"/>
    <property type="match status" value="1"/>
</dbReference>
<feature type="region of interest" description="Disordered" evidence="13">
    <location>
        <begin position="241"/>
        <end position="274"/>
    </location>
</feature>
<dbReference type="CDD" id="cd00051">
    <property type="entry name" value="EFh"/>
    <property type="match status" value="1"/>
</dbReference>
<dbReference type="PROSITE" id="PS00018">
    <property type="entry name" value="EF_HAND_1"/>
    <property type="match status" value="1"/>
</dbReference>
<evidence type="ECO:0000256" key="3">
    <source>
        <dbReference type="ARBA" id="ARBA00022448"/>
    </source>
</evidence>
<dbReference type="SUPFAM" id="SSF103506">
    <property type="entry name" value="Mitochondrial carrier"/>
    <property type="match status" value="1"/>
</dbReference>
<evidence type="ECO:0000313" key="16">
    <source>
        <dbReference type="Proteomes" id="UP000383932"/>
    </source>
</evidence>
<evidence type="ECO:0000256" key="12">
    <source>
        <dbReference type="PROSITE-ProRule" id="PRU00282"/>
    </source>
</evidence>
<dbReference type="InterPro" id="IPR018247">
    <property type="entry name" value="EF_Hand_1_Ca_BS"/>
</dbReference>
<dbReference type="InterPro" id="IPR018108">
    <property type="entry name" value="MCP_transmembrane"/>
</dbReference>
<dbReference type="Proteomes" id="UP000383932">
    <property type="component" value="Unassembled WGS sequence"/>
</dbReference>
<dbReference type="InterPro" id="IPR023395">
    <property type="entry name" value="MCP_dom_sf"/>
</dbReference>
<dbReference type="OrthoDB" id="270584at2759"/>
<keyword evidence="16" id="KW-1185">Reference proteome</keyword>
<dbReference type="GO" id="GO:0005509">
    <property type="term" value="F:calcium ion binding"/>
    <property type="evidence" value="ECO:0007669"/>
    <property type="project" value="InterPro"/>
</dbReference>
<feature type="region of interest" description="Disordered" evidence="13">
    <location>
        <begin position="1"/>
        <end position="52"/>
    </location>
</feature>